<dbReference type="PANTHER" id="PTHR11017">
    <property type="entry name" value="LEUCINE-RICH REPEAT-CONTAINING PROTEIN"/>
    <property type="match status" value="1"/>
</dbReference>
<keyword evidence="2" id="KW-0677">Repeat</keyword>
<dbReference type="GO" id="GO:0043531">
    <property type="term" value="F:ADP binding"/>
    <property type="evidence" value="ECO:0007669"/>
    <property type="project" value="InterPro"/>
</dbReference>
<reference evidence="6 7" key="1">
    <citation type="journal article" date="2017" name="Nat. Commun.">
        <title>Genome assembly with in vitro proximity ligation data and whole-genome triplication in lettuce.</title>
        <authorList>
            <person name="Reyes-Chin-Wo S."/>
            <person name="Wang Z."/>
            <person name="Yang X."/>
            <person name="Kozik A."/>
            <person name="Arikit S."/>
            <person name="Song C."/>
            <person name="Xia L."/>
            <person name="Froenicke L."/>
            <person name="Lavelle D.O."/>
            <person name="Truco M.J."/>
            <person name="Xia R."/>
            <person name="Zhu S."/>
            <person name="Xu C."/>
            <person name="Xu H."/>
            <person name="Xu X."/>
            <person name="Cox K."/>
            <person name="Korf I."/>
            <person name="Meyers B.C."/>
            <person name="Michelmore R.W."/>
        </authorList>
    </citation>
    <scope>NUCLEOTIDE SEQUENCE [LARGE SCALE GENOMIC DNA]</scope>
    <source>
        <strain evidence="7">cv. Salinas</strain>
        <tissue evidence="6">Seedlings</tissue>
    </source>
</reference>
<dbReference type="PRINTS" id="PR00364">
    <property type="entry name" value="DISEASERSIST"/>
</dbReference>
<dbReference type="EMBL" id="NBSK02000008">
    <property type="protein sequence ID" value="KAJ0189010.1"/>
    <property type="molecule type" value="Genomic_DNA"/>
</dbReference>
<dbReference type="FunFam" id="3.40.50.10140:FF:000007">
    <property type="entry name" value="Disease resistance protein (TIR-NBS-LRR class)"/>
    <property type="match status" value="1"/>
</dbReference>
<dbReference type="Gene3D" id="3.40.50.300">
    <property type="entry name" value="P-loop containing nucleotide triphosphate hydrolases"/>
    <property type="match status" value="1"/>
</dbReference>
<dbReference type="InterPro" id="IPR002182">
    <property type="entry name" value="NB-ARC"/>
</dbReference>
<dbReference type="SUPFAM" id="SSF46785">
    <property type="entry name" value="Winged helix' DNA-binding domain"/>
    <property type="match status" value="1"/>
</dbReference>
<dbReference type="GO" id="GO:0007165">
    <property type="term" value="P:signal transduction"/>
    <property type="evidence" value="ECO:0007669"/>
    <property type="project" value="InterPro"/>
</dbReference>
<evidence type="ECO:0000313" key="6">
    <source>
        <dbReference type="EMBL" id="KAJ0189010.1"/>
    </source>
</evidence>
<dbReference type="Gene3D" id="3.80.10.10">
    <property type="entry name" value="Ribonuclease Inhibitor"/>
    <property type="match status" value="2"/>
</dbReference>
<keyword evidence="3" id="KW-0611">Plant defense</keyword>
<dbReference type="PANTHER" id="PTHR11017:SF271">
    <property type="entry name" value="DISEASE RESISTANCE PROTEIN (TIR-NBS-LRR CLASS) FAMILY"/>
    <property type="match status" value="1"/>
</dbReference>
<keyword evidence="1" id="KW-0433">Leucine-rich repeat</keyword>
<dbReference type="InterPro" id="IPR032675">
    <property type="entry name" value="LRR_dom_sf"/>
</dbReference>
<evidence type="ECO:0000256" key="4">
    <source>
        <dbReference type="ARBA" id="ARBA00023027"/>
    </source>
</evidence>
<dbReference type="InterPro" id="IPR035897">
    <property type="entry name" value="Toll_tir_struct_dom_sf"/>
</dbReference>
<dbReference type="PROSITE" id="PS50104">
    <property type="entry name" value="TIR"/>
    <property type="match status" value="1"/>
</dbReference>
<comment type="caution">
    <text evidence="6">The sequence shown here is derived from an EMBL/GenBank/DDBJ whole genome shotgun (WGS) entry which is preliminary data.</text>
</comment>
<dbReference type="InterPro" id="IPR044974">
    <property type="entry name" value="Disease_R_plants"/>
</dbReference>
<dbReference type="Pfam" id="PF01582">
    <property type="entry name" value="TIR"/>
    <property type="match status" value="1"/>
</dbReference>
<keyword evidence="7" id="KW-1185">Reference proteome</keyword>
<dbReference type="InterPro" id="IPR001611">
    <property type="entry name" value="Leu-rich_rpt"/>
</dbReference>
<dbReference type="PROSITE" id="PS51450">
    <property type="entry name" value="LRR"/>
    <property type="match status" value="1"/>
</dbReference>
<proteinExistence type="predicted"/>
<dbReference type="GO" id="GO:0006952">
    <property type="term" value="P:defense response"/>
    <property type="evidence" value="ECO:0007669"/>
    <property type="project" value="UniProtKB-KW"/>
</dbReference>
<dbReference type="InterPro" id="IPR036390">
    <property type="entry name" value="WH_DNA-bd_sf"/>
</dbReference>
<name>A0A9R1WU00_LACSA</name>
<evidence type="ECO:0000256" key="3">
    <source>
        <dbReference type="ARBA" id="ARBA00022821"/>
    </source>
</evidence>
<dbReference type="Pfam" id="PF00931">
    <property type="entry name" value="NB-ARC"/>
    <property type="match status" value="1"/>
</dbReference>
<evidence type="ECO:0000256" key="2">
    <source>
        <dbReference type="ARBA" id="ARBA00022737"/>
    </source>
</evidence>
<evidence type="ECO:0000313" key="7">
    <source>
        <dbReference type="Proteomes" id="UP000235145"/>
    </source>
</evidence>
<dbReference type="SUPFAM" id="SSF52200">
    <property type="entry name" value="Toll/Interleukin receptor TIR domain"/>
    <property type="match status" value="1"/>
</dbReference>
<feature type="domain" description="TIR" evidence="5">
    <location>
        <begin position="18"/>
        <end position="184"/>
    </location>
</feature>
<gene>
    <name evidence="6" type="ORF">LSAT_V11C800409000</name>
</gene>
<protein>
    <recommendedName>
        <fullName evidence="5">TIR domain-containing protein</fullName>
    </recommendedName>
</protein>
<dbReference type="SUPFAM" id="SSF52540">
    <property type="entry name" value="P-loop containing nucleoside triphosphate hydrolases"/>
    <property type="match status" value="1"/>
</dbReference>
<dbReference type="SUPFAM" id="SSF52058">
    <property type="entry name" value="L domain-like"/>
    <property type="match status" value="1"/>
</dbReference>
<dbReference type="InterPro" id="IPR058192">
    <property type="entry name" value="WHD_ROQ1-like"/>
</dbReference>
<sequence>MASSSSPPSALVFSSQSWKYDVFLSFRGEDTRNTFVGHLYSALEQEGIYTYKDDETLPRGETICPSLMKAIEESQIAVIVFSKNYGDSSWCLDELAHIMKCRDTKGQVVMPIFYDVDPSEVRKQKRKYGEAFAKHELEKKTKVESWRKALVDASNISGWEPQHIANGHEAKGIKQIVLEISQSLQPVTSSLDENLIGMAARLQGLKLELEIGSGGVRMVGIWGVGGGGKTTLAYSIYDEICSKFDGCCFVENIREESGRYGLGKLKEKVLSEMEVNRVRGGRCLINNRFRHRKVLIVLDDVDNLDQLKALAGSHDWFGEGSRIIITTRDKHLLTAHKVNVIHNISLLSGDEAIKLFCKHAPRDNRPVVDYEHLSRKVVSYAGGLPLALTVLGSFLCDKDINEWKSTLVRLKEIPDTDIVGKLKISFDGLKPIEKELFLDIACFFRGYPEDGAMKSLDACGFHPVIGVKVLIQKALITISNERFDMHDLVQEMGHYIVRGENPNNPEKHSRVWKREDVWKICSMDATTELDMIEAIRLEFGTKGQLQRYKHLPPIVANTKNLRWIEWEGDLASPLLSNFPQRTLRHLVLYNSLQKQLWEGYKLLPNLKTIELWDLDNLIMTPDFEGLPNLETFKLAGCSYLEEIHQSMGCLERLVFLSVGSCWRLKMFPPITRVKKLETLTFFDCPELFKVSEIQPNMENLPLLHLDDSGNEVASYIESCPNLFFVICWRCGCSNLPGVECCVEEPSLPHNNMKPCLRDNNMKHIGLRFFPKDLRNLNLSYCNLGDEEISSAVCELPNLQELNLSENSFSHLNFSLFQLPRLKLLNVSYCKGLVELSKLPSSIAVVIADGCTSLESIILISDCKWLWHVSLKGENKVCDGDLLLDSMLQGNAIEDHFINISLQHQIPKVFVGRLFRGTTLTLHLPDDLYNFCGFLVCLVTKIKGPDINIIMKQEVDEDSVFGRIMHEPNEATEPEYEGTKTYVGYVSFGSLRHTAFSNSSYNMISVSTYRESYVGAELVPRKSKGGEMQATDTSEIWDDELDYRPPFTIKYDSKSFIDILWRP</sequence>
<organism evidence="6 7">
    <name type="scientific">Lactuca sativa</name>
    <name type="common">Garden lettuce</name>
    <dbReference type="NCBI Taxonomy" id="4236"/>
    <lineage>
        <taxon>Eukaryota</taxon>
        <taxon>Viridiplantae</taxon>
        <taxon>Streptophyta</taxon>
        <taxon>Embryophyta</taxon>
        <taxon>Tracheophyta</taxon>
        <taxon>Spermatophyta</taxon>
        <taxon>Magnoliopsida</taxon>
        <taxon>eudicotyledons</taxon>
        <taxon>Gunneridae</taxon>
        <taxon>Pentapetalae</taxon>
        <taxon>asterids</taxon>
        <taxon>campanulids</taxon>
        <taxon>Asterales</taxon>
        <taxon>Asteraceae</taxon>
        <taxon>Cichorioideae</taxon>
        <taxon>Cichorieae</taxon>
        <taxon>Lactucinae</taxon>
        <taxon>Lactuca</taxon>
    </lineage>
</organism>
<keyword evidence="4" id="KW-0520">NAD</keyword>
<dbReference type="Gene3D" id="1.10.8.430">
    <property type="entry name" value="Helical domain of apoptotic protease-activating factors"/>
    <property type="match status" value="1"/>
</dbReference>
<dbReference type="Proteomes" id="UP000235145">
    <property type="component" value="Unassembled WGS sequence"/>
</dbReference>
<dbReference type="OrthoDB" id="1357022at2759"/>
<accession>A0A9R1WU00</accession>
<dbReference type="SMART" id="SM00255">
    <property type="entry name" value="TIR"/>
    <property type="match status" value="1"/>
</dbReference>
<dbReference type="Gene3D" id="3.40.50.10140">
    <property type="entry name" value="Toll/interleukin-1 receptor homology (TIR) domain"/>
    <property type="match status" value="1"/>
</dbReference>
<dbReference type="InterPro" id="IPR042197">
    <property type="entry name" value="Apaf_helical"/>
</dbReference>
<dbReference type="Gramene" id="rna-gnl|WGS:NBSK|LSAT_8X50060_mrna">
    <property type="protein sequence ID" value="cds-PLY94254.1"/>
    <property type="gene ID" value="gene-LSAT_8X50060"/>
</dbReference>
<evidence type="ECO:0000259" key="5">
    <source>
        <dbReference type="PROSITE" id="PS50104"/>
    </source>
</evidence>
<dbReference type="Pfam" id="PF23282">
    <property type="entry name" value="WHD_ROQ1"/>
    <property type="match status" value="1"/>
</dbReference>
<dbReference type="InterPro" id="IPR027417">
    <property type="entry name" value="P-loop_NTPase"/>
</dbReference>
<dbReference type="AlphaFoldDB" id="A0A9R1WU00"/>
<evidence type="ECO:0000256" key="1">
    <source>
        <dbReference type="ARBA" id="ARBA00022614"/>
    </source>
</evidence>
<dbReference type="InterPro" id="IPR000157">
    <property type="entry name" value="TIR_dom"/>
</dbReference>